<protein>
    <submittedName>
        <fullName evidence="1">Uncharacterized protein</fullName>
    </submittedName>
</protein>
<dbReference type="Proteomes" id="UP000092154">
    <property type="component" value="Unassembled WGS sequence"/>
</dbReference>
<sequence>MNKVVPVDKADSSLPAMLPLSCSAIVIGSMAVNATVREFSSPPSLVFWHFNGDCSEGEEQIRKSHLYQHRVLSAPRVICAERRRIYAEWYYTIRILLTPTTILGTCSASCSHACCKPTDQTTLALPMAQK</sequence>
<organism evidence="1 2">
    <name type="scientific">Rhizopogon vinicolor AM-OR11-026</name>
    <dbReference type="NCBI Taxonomy" id="1314800"/>
    <lineage>
        <taxon>Eukaryota</taxon>
        <taxon>Fungi</taxon>
        <taxon>Dikarya</taxon>
        <taxon>Basidiomycota</taxon>
        <taxon>Agaricomycotina</taxon>
        <taxon>Agaricomycetes</taxon>
        <taxon>Agaricomycetidae</taxon>
        <taxon>Boletales</taxon>
        <taxon>Suillineae</taxon>
        <taxon>Rhizopogonaceae</taxon>
        <taxon>Rhizopogon</taxon>
    </lineage>
</organism>
<dbReference type="OrthoDB" id="10541606at2759"/>
<keyword evidence="2" id="KW-1185">Reference proteome</keyword>
<accession>A0A1B7MW74</accession>
<proteinExistence type="predicted"/>
<name>A0A1B7MW74_9AGAM</name>
<gene>
    <name evidence="1" type="ORF">K503DRAFT_271173</name>
</gene>
<evidence type="ECO:0000313" key="1">
    <source>
        <dbReference type="EMBL" id="OAX36862.1"/>
    </source>
</evidence>
<evidence type="ECO:0000313" key="2">
    <source>
        <dbReference type="Proteomes" id="UP000092154"/>
    </source>
</evidence>
<reference evidence="1 2" key="1">
    <citation type="submission" date="2016-06" db="EMBL/GenBank/DDBJ databases">
        <title>Comparative genomics of the ectomycorrhizal sister species Rhizopogon vinicolor and Rhizopogon vesiculosus (Basidiomycota: Boletales) reveals a divergence of the mating type B locus.</title>
        <authorList>
            <consortium name="DOE Joint Genome Institute"/>
            <person name="Mujic A.B."/>
            <person name="Kuo A."/>
            <person name="Tritt A."/>
            <person name="Lipzen A."/>
            <person name="Chen C."/>
            <person name="Johnson J."/>
            <person name="Sharma A."/>
            <person name="Barry K."/>
            <person name="Grigoriev I.V."/>
            <person name="Spatafora J.W."/>
        </authorList>
    </citation>
    <scope>NUCLEOTIDE SEQUENCE [LARGE SCALE GENOMIC DNA]</scope>
    <source>
        <strain evidence="1 2">AM-OR11-026</strain>
    </source>
</reference>
<dbReference type="InParanoid" id="A0A1B7MW74"/>
<dbReference type="AlphaFoldDB" id="A0A1B7MW74"/>
<dbReference type="EMBL" id="KV448388">
    <property type="protein sequence ID" value="OAX36862.1"/>
    <property type="molecule type" value="Genomic_DNA"/>
</dbReference>